<evidence type="ECO:0000256" key="5">
    <source>
        <dbReference type="ARBA" id="ARBA00022989"/>
    </source>
</evidence>
<gene>
    <name evidence="9" type="ORF">JFL49_05920</name>
</gene>
<dbReference type="Proteomes" id="UP000595373">
    <property type="component" value="Chromosome"/>
</dbReference>
<organism evidence="9 10">
    <name type="scientific">Histophilus somni</name>
    <name type="common">Haemophilus somnus</name>
    <dbReference type="NCBI Taxonomy" id="731"/>
    <lineage>
        <taxon>Bacteria</taxon>
        <taxon>Pseudomonadati</taxon>
        <taxon>Pseudomonadota</taxon>
        <taxon>Gammaproteobacteria</taxon>
        <taxon>Pasteurellales</taxon>
        <taxon>Pasteurellaceae</taxon>
        <taxon>Histophilus</taxon>
    </lineage>
</organism>
<protein>
    <submittedName>
        <fullName evidence="9">Iron ABC transporter permease</fullName>
    </submittedName>
</protein>
<comment type="subcellular location">
    <subcellularLocation>
        <location evidence="1 7">Cell membrane</location>
        <topology evidence="1 7">Multi-pass membrane protein</topology>
    </subcellularLocation>
</comment>
<dbReference type="PANTHER" id="PTHR30183">
    <property type="entry name" value="MOLYBDENUM TRANSPORT SYSTEM PERMEASE PROTEIN MODB"/>
    <property type="match status" value="1"/>
</dbReference>
<keyword evidence="4 7" id="KW-0812">Transmembrane</keyword>
<feature type="transmembrane region" description="Helical" evidence="7">
    <location>
        <begin position="471"/>
        <end position="489"/>
    </location>
</feature>
<keyword evidence="3" id="KW-1003">Cell membrane</keyword>
<dbReference type="GeneID" id="31487552"/>
<feature type="transmembrane region" description="Helical" evidence="7">
    <location>
        <begin position="525"/>
        <end position="548"/>
    </location>
</feature>
<evidence type="ECO:0000256" key="3">
    <source>
        <dbReference type="ARBA" id="ARBA00022475"/>
    </source>
</evidence>
<evidence type="ECO:0000256" key="2">
    <source>
        <dbReference type="ARBA" id="ARBA00022448"/>
    </source>
</evidence>
<keyword evidence="2 7" id="KW-0813">Transport</keyword>
<evidence type="ECO:0000313" key="9">
    <source>
        <dbReference type="EMBL" id="QQF81628.1"/>
    </source>
</evidence>
<feature type="domain" description="ABC transmembrane type-1" evidence="8">
    <location>
        <begin position="55"/>
        <end position="260"/>
    </location>
</feature>
<dbReference type="FunFam" id="1.10.3720.10:FF:000088">
    <property type="entry name" value="Iron(III) ABC transporter, permease protein"/>
    <property type="match status" value="1"/>
</dbReference>
<dbReference type="Gene3D" id="1.10.3720.10">
    <property type="entry name" value="MetI-like"/>
    <property type="match status" value="2"/>
</dbReference>
<dbReference type="Pfam" id="PF00528">
    <property type="entry name" value="BPD_transp_1"/>
    <property type="match status" value="1"/>
</dbReference>
<feature type="transmembrane region" description="Helical" evidence="7">
    <location>
        <begin position="376"/>
        <end position="398"/>
    </location>
</feature>
<evidence type="ECO:0000256" key="7">
    <source>
        <dbReference type="RuleBase" id="RU363032"/>
    </source>
</evidence>
<dbReference type="OrthoDB" id="9790211at2"/>
<evidence type="ECO:0000313" key="10">
    <source>
        <dbReference type="Proteomes" id="UP000595373"/>
    </source>
</evidence>
<feature type="transmembrane region" description="Helical" evidence="7">
    <location>
        <begin position="337"/>
        <end position="356"/>
    </location>
</feature>
<comment type="similarity">
    <text evidence="7">Belongs to the binding-protein-dependent transport system permease family.</text>
</comment>
<proteinExistence type="inferred from homology"/>
<dbReference type="GO" id="GO:0055085">
    <property type="term" value="P:transmembrane transport"/>
    <property type="evidence" value="ECO:0007669"/>
    <property type="project" value="InterPro"/>
</dbReference>
<name>A0A9Q6YYK9_HISSO</name>
<dbReference type="SUPFAM" id="SSF161098">
    <property type="entry name" value="MetI-like"/>
    <property type="match status" value="2"/>
</dbReference>
<keyword evidence="5 7" id="KW-1133">Transmembrane helix</keyword>
<dbReference type="AlphaFoldDB" id="A0A9Q6YYK9"/>
<keyword evidence="10" id="KW-1185">Reference proteome</keyword>
<feature type="transmembrane region" description="Helical" evidence="7">
    <location>
        <begin position="54"/>
        <end position="78"/>
    </location>
</feature>
<dbReference type="OMA" id="QAFWRVA"/>
<dbReference type="EMBL" id="CP066558">
    <property type="protein sequence ID" value="QQF81628.1"/>
    <property type="molecule type" value="Genomic_DNA"/>
</dbReference>
<sequence length="555" mass="62685">MFLFSSRLNKIIWFLTALFITLFFVTPIIAIFYQSWSLNWQNIQHLWQTVLFDYLLNSLLLVIGTVSFSLVFALPCAWFISQYQFTGQKILQWLLCLPLAMPGYLVAYLYTDLLDYAGAVQVFLRQTFSWSSAQDYWFISIRTLWGACIVLALVLFPYIFLLVRLALLEQSENLIQSAKLLGSSPRKLLQKIIFPLTRPAIAIGCALVAMETLGDFGTVSYFAVPTLTTAVYDTWLGLGDLGSAAQISMFILLLIFSLLLLENYSRYKQKTYQRGYEKKTALKPLKGIKGFLVQTYCWGLVTCAFFIPVAQLSYWAIHYFEQSQLYKFSQYAYNSLSVSITASIVCVIFALLLHFYQRLNLHSNHIQRSAQFTLRFASLSYAIPGTVLAIGILIPYTFADHQINAILAQLNLSPVGLIFSGSMFALVSAYVIRFSAMALGSIETSLQKIPPTLDMASQSLGTNGIKMLKKVHFPLLSKGILTALLMVFIESMKELNASLLLRPFNFDTLATYVFSFTSDEQLEHAALPALTLILVGLIPVIWLTRSLILHSEKDR</sequence>
<evidence type="ECO:0000256" key="4">
    <source>
        <dbReference type="ARBA" id="ARBA00022692"/>
    </source>
</evidence>
<dbReference type="InterPro" id="IPR000515">
    <property type="entry name" value="MetI-like"/>
</dbReference>
<dbReference type="InterPro" id="IPR035906">
    <property type="entry name" value="MetI-like_sf"/>
</dbReference>
<keyword evidence="6 7" id="KW-0472">Membrane</keyword>
<evidence type="ECO:0000259" key="8">
    <source>
        <dbReference type="PROSITE" id="PS50928"/>
    </source>
</evidence>
<feature type="transmembrane region" description="Helical" evidence="7">
    <location>
        <begin position="410"/>
        <end position="432"/>
    </location>
</feature>
<evidence type="ECO:0000256" key="1">
    <source>
        <dbReference type="ARBA" id="ARBA00004651"/>
    </source>
</evidence>
<reference evidence="9 10" key="1">
    <citation type="submission" date="2020-12" db="EMBL/GenBank/DDBJ databases">
        <title>ASc-MMNZ-VFA-070.</title>
        <authorList>
            <person name="Schryvers A."/>
            <person name="Mostafa Nazari M."/>
            <person name="Farshchi Andisi V."/>
            <person name="Timsit E."/>
            <person name="Walter Morck D."/>
        </authorList>
    </citation>
    <scope>NUCLEOTIDE SEQUENCE [LARGE SCALE GENOMIC DNA]</scope>
    <source>
        <strain evidence="9 10">ASc-MMNZ-VFA-070</strain>
    </source>
</reference>
<dbReference type="RefSeq" id="WP_011608935.1">
    <property type="nucleotide sequence ID" value="NZ_CP018802.1"/>
</dbReference>
<feature type="transmembrane region" description="Helical" evidence="7">
    <location>
        <begin position="241"/>
        <end position="261"/>
    </location>
</feature>
<feature type="transmembrane region" description="Helical" evidence="7">
    <location>
        <begin position="144"/>
        <end position="167"/>
    </location>
</feature>
<feature type="transmembrane region" description="Helical" evidence="7">
    <location>
        <begin position="296"/>
        <end position="317"/>
    </location>
</feature>
<dbReference type="GO" id="GO:0005886">
    <property type="term" value="C:plasma membrane"/>
    <property type="evidence" value="ECO:0007669"/>
    <property type="project" value="UniProtKB-SubCell"/>
</dbReference>
<evidence type="ECO:0000256" key="6">
    <source>
        <dbReference type="ARBA" id="ARBA00023136"/>
    </source>
</evidence>
<feature type="transmembrane region" description="Helical" evidence="7">
    <location>
        <begin position="12"/>
        <end position="34"/>
    </location>
</feature>
<accession>A0A9Q6YYK9</accession>
<dbReference type="PANTHER" id="PTHR30183:SF2">
    <property type="entry name" value="IRON UTILIZATION PROTEIN"/>
    <property type="match status" value="1"/>
</dbReference>
<feature type="transmembrane region" description="Helical" evidence="7">
    <location>
        <begin position="90"/>
        <end position="110"/>
    </location>
</feature>
<dbReference type="CDD" id="cd06261">
    <property type="entry name" value="TM_PBP2"/>
    <property type="match status" value="2"/>
</dbReference>
<dbReference type="PROSITE" id="PS50928">
    <property type="entry name" value="ABC_TM1"/>
    <property type="match status" value="2"/>
</dbReference>
<feature type="domain" description="ABC transmembrane type-1" evidence="8">
    <location>
        <begin position="332"/>
        <end position="545"/>
    </location>
</feature>